<name>A0A226CXU3_FOLCA</name>
<keyword evidence="3" id="KW-1185">Reference proteome</keyword>
<sequence length="560" mass="64025">MSKIRSYKTYFRSPTGRGGFKLPRRTTHRILEKSGKHKTTLSSANVGTPPRTTYEQDDLQFDQNEETFQRHTDSSEGELNDDEMPESVPVKGQSSMLFNGAKISVIESCPMVYGFANRHKLSKSALSDLLTLLNFHLPKGDSMATSPYLAEKLLGIDIGAIKKICYCERCSSVLISETCQACGDKFDIRQLVKGGKYFLSLGVKQTIESTLQHEEIKRALYGSLIERRTRSETQLKDIMDGSSYKKLVGLWFGDKKPNFEIFLQPFLEESKQLATDGVNWTLDGKAIISNVYFPMVAADSPARCQLQGINQYNGEFSCPWCLEKGETYWIDERRHKWIFPAKKAQQSRTQENFKSHLRQLRDSLCNDNNVTNVFGIKAPSKLILLPKFDMWDVDTLATWMVINLAVTSMEITQLVKSLGIWRLQQKHPFITLGEDLATNGVVWWHWKNLHNRLPSDAPTFLQINHDLYENLQTSPTYHAMMLYWNYRLGRAVYERDADTLATWMVINLVVTSIEVTPLVKSLGVWQLQNTHPLLTLGVDMATYGVVWWHWKNLDTCPLPG</sequence>
<organism evidence="2 3">
    <name type="scientific">Folsomia candida</name>
    <name type="common">Springtail</name>
    <dbReference type="NCBI Taxonomy" id="158441"/>
    <lineage>
        <taxon>Eukaryota</taxon>
        <taxon>Metazoa</taxon>
        <taxon>Ecdysozoa</taxon>
        <taxon>Arthropoda</taxon>
        <taxon>Hexapoda</taxon>
        <taxon>Collembola</taxon>
        <taxon>Entomobryomorpha</taxon>
        <taxon>Isotomoidea</taxon>
        <taxon>Isotomidae</taxon>
        <taxon>Proisotominae</taxon>
        <taxon>Folsomia</taxon>
    </lineage>
</organism>
<evidence type="ECO:0000256" key="1">
    <source>
        <dbReference type="SAM" id="MobiDB-lite"/>
    </source>
</evidence>
<comment type="caution">
    <text evidence="2">The sequence shown here is derived from an EMBL/GenBank/DDBJ whole genome shotgun (WGS) entry which is preliminary data.</text>
</comment>
<protein>
    <submittedName>
        <fullName evidence="2">Uncharacterized protein</fullName>
    </submittedName>
</protein>
<feature type="region of interest" description="Disordered" evidence="1">
    <location>
        <begin position="1"/>
        <end position="91"/>
    </location>
</feature>
<dbReference type="Proteomes" id="UP000198287">
    <property type="component" value="Unassembled WGS sequence"/>
</dbReference>
<feature type="compositionally biased region" description="Acidic residues" evidence="1">
    <location>
        <begin position="55"/>
        <end position="65"/>
    </location>
</feature>
<gene>
    <name evidence="2" type="ORF">Fcan01_27909</name>
</gene>
<dbReference type="EMBL" id="LNIX01000059">
    <property type="protein sequence ID" value="OXA37348.1"/>
    <property type="molecule type" value="Genomic_DNA"/>
</dbReference>
<proteinExistence type="predicted"/>
<feature type="compositionally biased region" description="Polar residues" evidence="1">
    <location>
        <begin position="40"/>
        <end position="53"/>
    </location>
</feature>
<dbReference type="AlphaFoldDB" id="A0A226CXU3"/>
<accession>A0A226CXU3</accession>
<feature type="compositionally biased region" description="Acidic residues" evidence="1">
    <location>
        <begin position="75"/>
        <end position="85"/>
    </location>
</feature>
<evidence type="ECO:0000313" key="2">
    <source>
        <dbReference type="EMBL" id="OXA37348.1"/>
    </source>
</evidence>
<reference evidence="2 3" key="1">
    <citation type="submission" date="2015-12" db="EMBL/GenBank/DDBJ databases">
        <title>The genome of Folsomia candida.</title>
        <authorList>
            <person name="Faddeeva A."/>
            <person name="Derks M.F."/>
            <person name="Anvar Y."/>
            <person name="Smit S."/>
            <person name="Van Straalen N."/>
            <person name="Roelofs D."/>
        </authorList>
    </citation>
    <scope>NUCLEOTIDE SEQUENCE [LARGE SCALE GENOMIC DNA]</scope>
    <source>
        <strain evidence="2 3">VU population</strain>
        <tissue evidence="2">Whole body</tissue>
    </source>
</reference>
<evidence type="ECO:0000313" key="3">
    <source>
        <dbReference type="Proteomes" id="UP000198287"/>
    </source>
</evidence>